<evidence type="ECO:0000313" key="3">
    <source>
        <dbReference type="Proteomes" id="UP000299102"/>
    </source>
</evidence>
<proteinExistence type="predicted"/>
<sequence length="92" mass="10638">MAAAFGKVQRMRAARVNGRTVRRHALSSRRLFMCKLLYFSDGGRGLRVYISVRLRSPRGVRRRLRARRRTPLASQCARRRPPPAARHRPTAN</sequence>
<reference evidence="2 3" key="1">
    <citation type="journal article" date="2019" name="Commun. Biol.">
        <title>The bagworm genome reveals a unique fibroin gene that provides high tensile strength.</title>
        <authorList>
            <person name="Kono N."/>
            <person name="Nakamura H."/>
            <person name="Ohtoshi R."/>
            <person name="Tomita M."/>
            <person name="Numata K."/>
            <person name="Arakawa K."/>
        </authorList>
    </citation>
    <scope>NUCLEOTIDE SEQUENCE [LARGE SCALE GENOMIC DNA]</scope>
</reference>
<organism evidence="2 3">
    <name type="scientific">Eumeta variegata</name>
    <name type="common">Bagworm moth</name>
    <name type="synonym">Eumeta japonica</name>
    <dbReference type="NCBI Taxonomy" id="151549"/>
    <lineage>
        <taxon>Eukaryota</taxon>
        <taxon>Metazoa</taxon>
        <taxon>Ecdysozoa</taxon>
        <taxon>Arthropoda</taxon>
        <taxon>Hexapoda</taxon>
        <taxon>Insecta</taxon>
        <taxon>Pterygota</taxon>
        <taxon>Neoptera</taxon>
        <taxon>Endopterygota</taxon>
        <taxon>Lepidoptera</taxon>
        <taxon>Glossata</taxon>
        <taxon>Ditrysia</taxon>
        <taxon>Tineoidea</taxon>
        <taxon>Psychidae</taxon>
        <taxon>Oiketicinae</taxon>
        <taxon>Eumeta</taxon>
    </lineage>
</organism>
<feature type="compositionally biased region" description="Basic residues" evidence="1">
    <location>
        <begin position="77"/>
        <end position="92"/>
    </location>
</feature>
<name>A0A4C1UEY3_EUMVA</name>
<comment type="caution">
    <text evidence="2">The sequence shown here is derived from an EMBL/GenBank/DDBJ whole genome shotgun (WGS) entry which is preliminary data.</text>
</comment>
<dbReference type="EMBL" id="BGZK01000162">
    <property type="protein sequence ID" value="GBP24532.1"/>
    <property type="molecule type" value="Genomic_DNA"/>
</dbReference>
<keyword evidence="3" id="KW-1185">Reference proteome</keyword>
<dbReference type="AlphaFoldDB" id="A0A4C1UEY3"/>
<evidence type="ECO:0000313" key="2">
    <source>
        <dbReference type="EMBL" id="GBP24532.1"/>
    </source>
</evidence>
<accession>A0A4C1UEY3</accession>
<protein>
    <submittedName>
        <fullName evidence="2">Uncharacterized protein</fullName>
    </submittedName>
</protein>
<feature type="compositionally biased region" description="Basic residues" evidence="1">
    <location>
        <begin position="61"/>
        <end position="70"/>
    </location>
</feature>
<dbReference type="Proteomes" id="UP000299102">
    <property type="component" value="Unassembled WGS sequence"/>
</dbReference>
<evidence type="ECO:0000256" key="1">
    <source>
        <dbReference type="SAM" id="MobiDB-lite"/>
    </source>
</evidence>
<feature type="region of interest" description="Disordered" evidence="1">
    <location>
        <begin position="61"/>
        <end position="92"/>
    </location>
</feature>
<gene>
    <name evidence="2" type="ORF">EVAR_20857_1</name>
</gene>